<keyword evidence="2" id="KW-1185">Reference proteome</keyword>
<protein>
    <submittedName>
        <fullName evidence="1">Extracellular solute-binding protein</fullName>
    </submittedName>
</protein>
<reference evidence="1" key="1">
    <citation type="submission" date="2021-01" db="EMBL/GenBank/DDBJ databases">
        <title>Complete genome sequence of Clostridiales bacterium R-7.</title>
        <authorList>
            <person name="Mahoney-Kurpe S.C."/>
            <person name="Palevich N."/>
            <person name="Koike S."/>
            <person name="Moon C.D."/>
            <person name="Attwood G.T."/>
        </authorList>
    </citation>
    <scope>NUCLEOTIDE SEQUENCE</scope>
    <source>
        <strain evidence="1">R-7</strain>
    </source>
</reference>
<organism evidence="1 2">
    <name type="scientific">Aristaeella hokkaidonensis</name>
    <dbReference type="NCBI Taxonomy" id="3046382"/>
    <lineage>
        <taxon>Bacteria</taxon>
        <taxon>Bacillati</taxon>
        <taxon>Bacillota</taxon>
        <taxon>Clostridia</taxon>
        <taxon>Eubacteriales</taxon>
        <taxon>Aristaeellaceae</taxon>
        <taxon>Aristaeella</taxon>
    </lineage>
</organism>
<evidence type="ECO:0000313" key="1">
    <source>
        <dbReference type="EMBL" id="QUC67816.1"/>
    </source>
</evidence>
<sequence length="420" mass="45678">MKRFLSVILALSLFLSLAVVSAHAEDITLDVIIAQYGPNTQEWFLGSGMDGSNFVAKFEEANPGIKLNLEVVSWNDLYTVVSTRISNNNAPDILNIDVFADYANEGLLMPVSEYCPDELFQDFFPSFIEQSVIDGTVWAVPDLASARALFYNEDLLKEAGVDKVPETWAELEDASQAILDAFGGEVYPWGVDMTTDEGQAAFAYYTWGNNGGFVDENGEWILNSDANVEAIEYAIGLVNKGFTNPNPATQTRYDLQDMFAAGKMAMLIAPNQLPTYIIDKEGTVVPGTAALPHNEGAGSSSVGVMDRIMAFKDETAPDQAARNEAIGKFLTFFYDPANYVGWVSMEGFLPAVNSAVGALVEADPSFQAWLDVLGGAKFYPTTKAEWNDVKQGVIEVEQQALTGGNVKELLDALQAKITGK</sequence>
<name>A0AC61N7D1_9FIRM</name>
<proteinExistence type="predicted"/>
<gene>
    <name evidence="1" type="ORF">JYE49_03700</name>
</gene>
<accession>A0AC61N7D1</accession>
<evidence type="ECO:0000313" key="2">
    <source>
        <dbReference type="Proteomes" id="UP000682782"/>
    </source>
</evidence>
<dbReference type="Proteomes" id="UP000682782">
    <property type="component" value="Chromosome"/>
</dbReference>
<dbReference type="EMBL" id="CP068393">
    <property type="protein sequence ID" value="QUC67816.1"/>
    <property type="molecule type" value="Genomic_DNA"/>
</dbReference>